<dbReference type="InterPro" id="IPR016431">
    <property type="entry name" value="Pyrv-formate_lyase-activ_prd"/>
</dbReference>
<proteinExistence type="predicted"/>
<evidence type="ECO:0000256" key="5">
    <source>
        <dbReference type="ARBA" id="ARBA00023014"/>
    </source>
</evidence>
<dbReference type="GO" id="GO:0003824">
    <property type="term" value="F:catalytic activity"/>
    <property type="evidence" value="ECO:0007669"/>
    <property type="project" value="InterPro"/>
</dbReference>
<comment type="cofactor">
    <cofactor evidence="6">
        <name>[4Fe-4S] cluster</name>
        <dbReference type="ChEBI" id="CHEBI:49883"/>
    </cofactor>
    <text evidence="6">Binds 1 [4Fe-4S] cluster. The cluster is coordinated with 3 cysteines and an exchangeable S-adenosyl-L-methionine.</text>
</comment>
<name>D7DAQ0_STAHD</name>
<dbReference type="InterPro" id="IPR007197">
    <property type="entry name" value="rSAM"/>
</dbReference>
<keyword evidence="9" id="KW-1185">Reference proteome</keyword>
<dbReference type="PANTHER" id="PTHR30352:SF5">
    <property type="entry name" value="PYRUVATE FORMATE-LYASE 1-ACTIVATING ENZYME"/>
    <property type="match status" value="1"/>
</dbReference>
<feature type="binding site" evidence="6">
    <location>
        <position position="91"/>
    </location>
    <ligand>
        <name>[4Fe-4S] cluster</name>
        <dbReference type="ChEBI" id="CHEBI:49883"/>
        <note>4Fe-4S-S-AdoMet</note>
    </ligand>
</feature>
<protein>
    <submittedName>
        <fullName evidence="8">Radical SAM domain protein</fullName>
    </submittedName>
</protein>
<evidence type="ECO:0000256" key="6">
    <source>
        <dbReference type="PIRSR" id="PIRSR004869-50"/>
    </source>
</evidence>
<evidence type="ECO:0000256" key="2">
    <source>
        <dbReference type="ARBA" id="ARBA00022691"/>
    </source>
</evidence>
<dbReference type="InterPro" id="IPR027596">
    <property type="entry name" value="AmmeMemoSam_rS"/>
</dbReference>
<evidence type="ECO:0000313" key="9">
    <source>
        <dbReference type="Proteomes" id="UP000002573"/>
    </source>
</evidence>
<feature type="binding site" evidence="6">
    <location>
        <position position="95"/>
    </location>
    <ligand>
        <name>[4Fe-4S] cluster</name>
        <dbReference type="ChEBI" id="CHEBI:49883"/>
        <note>4Fe-4S-S-AdoMet</note>
    </ligand>
</feature>
<dbReference type="RefSeq" id="WP_013142445.1">
    <property type="nucleotide sequence ID" value="NC_014205.1"/>
</dbReference>
<dbReference type="EMBL" id="CP002051">
    <property type="protein sequence ID" value="ADI31247.1"/>
    <property type="molecule type" value="Genomic_DNA"/>
</dbReference>
<feature type="binding site" evidence="6">
    <location>
        <position position="98"/>
    </location>
    <ligand>
        <name>[4Fe-4S] cluster</name>
        <dbReference type="ChEBI" id="CHEBI:49883"/>
        <note>4Fe-4S-S-AdoMet</note>
    </ligand>
</feature>
<dbReference type="KEGG" id="shc:Shell_0100"/>
<evidence type="ECO:0000256" key="4">
    <source>
        <dbReference type="ARBA" id="ARBA00023004"/>
    </source>
</evidence>
<dbReference type="Pfam" id="PF04055">
    <property type="entry name" value="Radical_SAM"/>
    <property type="match status" value="1"/>
</dbReference>
<dbReference type="Gene3D" id="3.20.20.70">
    <property type="entry name" value="Aldolase class I"/>
    <property type="match status" value="1"/>
</dbReference>
<keyword evidence="2 6" id="KW-0949">S-adenosyl-L-methionine</keyword>
<evidence type="ECO:0000256" key="3">
    <source>
        <dbReference type="ARBA" id="ARBA00022723"/>
    </source>
</evidence>
<dbReference type="PROSITE" id="PS51918">
    <property type="entry name" value="RADICAL_SAM"/>
    <property type="match status" value="1"/>
</dbReference>
<dbReference type="SFLD" id="SFLDG01101">
    <property type="entry name" value="Uncharacterised_Radical_SAM_Su"/>
    <property type="match status" value="1"/>
</dbReference>
<evidence type="ECO:0000259" key="7">
    <source>
        <dbReference type="PROSITE" id="PS51918"/>
    </source>
</evidence>
<evidence type="ECO:0000256" key="1">
    <source>
        <dbReference type="ARBA" id="ARBA00022485"/>
    </source>
</evidence>
<dbReference type="CDD" id="cd01335">
    <property type="entry name" value="Radical_SAM"/>
    <property type="match status" value="1"/>
</dbReference>
<dbReference type="STRING" id="591019.Shell_0100"/>
<dbReference type="GO" id="GO:0051539">
    <property type="term" value="F:4 iron, 4 sulfur cluster binding"/>
    <property type="evidence" value="ECO:0007669"/>
    <property type="project" value="UniProtKB-KW"/>
</dbReference>
<keyword evidence="3 6" id="KW-0479">Metal-binding</keyword>
<dbReference type="GO" id="GO:0046872">
    <property type="term" value="F:metal ion binding"/>
    <property type="evidence" value="ECO:0007669"/>
    <property type="project" value="UniProtKB-KW"/>
</dbReference>
<evidence type="ECO:0000313" key="8">
    <source>
        <dbReference type="EMBL" id="ADI31247.1"/>
    </source>
</evidence>
<dbReference type="AlphaFoldDB" id="D7DAQ0"/>
<dbReference type="eggNOG" id="arCOG00947">
    <property type="taxonomic scope" value="Archaea"/>
</dbReference>
<dbReference type="HOGENOM" id="CLU_044176_1_0_2"/>
<dbReference type="Proteomes" id="UP000002573">
    <property type="component" value="Chromosome"/>
</dbReference>
<dbReference type="InterPro" id="IPR058240">
    <property type="entry name" value="rSAM_sf"/>
</dbReference>
<dbReference type="PANTHER" id="PTHR30352">
    <property type="entry name" value="PYRUVATE FORMATE-LYASE-ACTIVATING ENZYME"/>
    <property type="match status" value="1"/>
</dbReference>
<keyword evidence="5 6" id="KW-0411">Iron-sulfur</keyword>
<dbReference type="SFLD" id="SFLDS00029">
    <property type="entry name" value="Radical_SAM"/>
    <property type="match status" value="1"/>
</dbReference>
<dbReference type="SUPFAM" id="SSF102114">
    <property type="entry name" value="Radical SAM enzymes"/>
    <property type="match status" value="1"/>
</dbReference>
<dbReference type="GeneID" id="9233389"/>
<dbReference type="OrthoDB" id="371936at2157"/>
<dbReference type="InterPro" id="IPR013785">
    <property type="entry name" value="Aldolase_TIM"/>
</dbReference>
<organism evidence="8 9">
    <name type="scientific">Staphylothermus hellenicus (strain DSM 12710 / JCM 10830 / BK20S6-10-b1 / P8)</name>
    <dbReference type="NCBI Taxonomy" id="591019"/>
    <lineage>
        <taxon>Archaea</taxon>
        <taxon>Thermoproteota</taxon>
        <taxon>Thermoprotei</taxon>
        <taxon>Desulfurococcales</taxon>
        <taxon>Desulfurococcaceae</taxon>
        <taxon>Staphylothermus</taxon>
    </lineage>
</organism>
<feature type="domain" description="Radical SAM core" evidence="7">
    <location>
        <begin position="76"/>
        <end position="289"/>
    </location>
</feature>
<dbReference type="InterPro" id="IPR034457">
    <property type="entry name" value="Organic_radical-activating"/>
</dbReference>
<gene>
    <name evidence="8" type="ordered locus">Shell_0100</name>
</gene>
<keyword evidence="4 6" id="KW-0408">Iron</keyword>
<reference evidence="8 9" key="2">
    <citation type="journal article" date="2011" name="Stand. Genomic Sci.">
        <title>Complete genome sequence of Staphylothermus hellenicus P8.</title>
        <authorList>
            <person name="Anderson I."/>
            <person name="Wirth R."/>
            <person name="Lucas S."/>
            <person name="Copeland A."/>
            <person name="Lapidus A."/>
            <person name="Cheng J.F."/>
            <person name="Goodwin L."/>
            <person name="Pitluck S."/>
            <person name="Davenport K."/>
            <person name="Detter J.C."/>
            <person name="Han C."/>
            <person name="Tapia R."/>
            <person name="Land M."/>
            <person name="Hauser L."/>
            <person name="Pati A."/>
            <person name="Mikhailova N."/>
            <person name="Woyke T."/>
            <person name="Klenk H.P."/>
            <person name="Kyrpides N."/>
            <person name="Ivanova N."/>
        </authorList>
    </citation>
    <scope>NUCLEOTIDE SEQUENCE [LARGE SCALE GENOMIC DNA]</scope>
    <source>
        <strain evidence="9">DSM 12710 / JCM 10830 / BK20S6-10-b1 / P8</strain>
    </source>
</reference>
<reference evidence="9" key="1">
    <citation type="submission" date="2010-05" db="EMBL/GenBank/DDBJ databases">
        <title>Complete sequence of Staphylothermus hellenicus DSM 12710.</title>
        <authorList>
            <consortium name="US DOE Joint Genome Institute"/>
            <person name="Lucas S."/>
            <person name="Copeland A."/>
            <person name="Lapidus A."/>
            <person name="Cheng J.-F."/>
            <person name="Bruce D."/>
            <person name="Goodwin L."/>
            <person name="Pitluck S."/>
            <person name="Davenport K."/>
            <person name="Detter J.C."/>
            <person name="Han C."/>
            <person name="Tapia R."/>
            <person name="Larimer F."/>
            <person name="Land M."/>
            <person name="Hauser L."/>
            <person name="Kyrpides N."/>
            <person name="Mikhailova N."/>
            <person name="Anderson I.J."/>
            <person name="Woyke T."/>
        </authorList>
    </citation>
    <scope>NUCLEOTIDE SEQUENCE [LARGE SCALE GENOMIC DNA]</scope>
    <source>
        <strain evidence="9">DSM 12710 / JCM 10830 / BK20S6-10-b1 / P8</strain>
    </source>
</reference>
<dbReference type="PIRSF" id="PIRSF004869">
    <property type="entry name" value="PflX_prd"/>
    <property type="match status" value="1"/>
</dbReference>
<keyword evidence="1" id="KW-0004">4Fe-4S</keyword>
<accession>D7DAQ0</accession>
<sequence>MAYEKEYVKPSRFYEVYDEEKKIIRCTICERRCVLAPGLTGICWNHKNIDGKLYNIAYGLLSAVEPRPIEIKPLFHYYPNSIALTFSGWGCNFRCPWCQNYYISWSKPDPDKSIYMEPKELVELAVKLKNHGLCASFNEPTIHLEYLLDVGEYAVKHGLYLAMVTNGYMTLKTIKHLLENGYTGFSIDIKGCPYTYKKYLSANPLIIYRNAKTILDHGGHVEMVYLVVPKANDWKECYEWIINNHLKYLGENIPLHINRYYPANKYYEPPTKISKLVEIKKEAEKSGIEYVYIGNTPYEEYEYTRCPRCGKILIARRNHRVIKWNLTKDHRCPRCGYKINIYGKYIYR</sequence>